<name>A0A9P8D504_9HYPO</name>
<accession>A0A9P8D504</accession>
<organism evidence="1 2">
    <name type="scientific">Fusarium musae</name>
    <dbReference type="NCBI Taxonomy" id="1042133"/>
    <lineage>
        <taxon>Eukaryota</taxon>
        <taxon>Fungi</taxon>
        <taxon>Dikarya</taxon>
        <taxon>Ascomycota</taxon>
        <taxon>Pezizomycotina</taxon>
        <taxon>Sordariomycetes</taxon>
        <taxon>Hypocreomycetidae</taxon>
        <taxon>Hypocreales</taxon>
        <taxon>Nectriaceae</taxon>
        <taxon>Fusarium</taxon>
    </lineage>
</organism>
<keyword evidence="2" id="KW-1185">Reference proteome</keyword>
<comment type="caution">
    <text evidence="1">The sequence shown here is derived from an EMBL/GenBank/DDBJ whole genome shotgun (WGS) entry which is preliminary data.</text>
</comment>
<evidence type="ECO:0000313" key="2">
    <source>
        <dbReference type="Proteomes" id="UP000827133"/>
    </source>
</evidence>
<dbReference type="KEGG" id="fmu:J7337_013700"/>
<gene>
    <name evidence="1" type="ORF">J7337_013700</name>
</gene>
<dbReference type="EMBL" id="JAHBCI010000011">
    <property type="protein sequence ID" value="KAG9495452.1"/>
    <property type="molecule type" value="Genomic_DNA"/>
</dbReference>
<proteinExistence type="predicted"/>
<protein>
    <submittedName>
        <fullName evidence="1">Uncharacterized protein</fullName>
    </submittedName>
</protein>
<dbReference type="GeneID" id="68321556"/>
<evidence type="ECO:0000313" key="1">
    <source>
        <dbReference type="EMBL" id="KAG9495452.1"/>
    </source>
</evidence>
<reference evidence="1" key="1">
    <citation type="journal article" date="2021" name="Mol. Plant Microbe Interact.">
        <title>Telomere to telomere genome assembly of Fusarium musae F31, causal agent of crown rot disease of banana.</title>
        <authorList>
            <person name="Degradi L."/>
            <person name="Tava V."/>
            <person name="Kunova A."/>
            <person name="Cortesi P."/>
            <person name="Saracchi M."/>
            <person name="Pasquali M."/>
        </authorList>
    </citation>
    <scope>NUCLEOTIDE SEQUENCE</scope>
    <source>
        <strain evidence="1">F31</strain>
    </source>
</reference>
<dbReference type="Proteomes" id="UP000827133">
    <property type="component" value="Unassembled WGS sequence"/>
</dbReference>
<dbReference type="AlphaFoldDB" id="A0A9P8D504"/>
<dbReference type="RefSeq" id="XP_044674452.1">
    <property type="nucleotide sequence ID" value="XM_044831177.1"/>
</dbReference>
<sequence length="111" mass="12507">MSPSSSQDTVSNTGDELRIEIGVDPDSSAYAPDMDSLETNEFPRLRDSPDDCDFLALSRFTHDGDKVRDEIFTFGQLEEIEYFLDDPEGGDIYLLFGFQGQALDKDFTDYS</sequence>